<dbReference type="Ensembl" id="ENSCPOT00000004954.3">
    <property type="protein sequence ID" value="ENSCPOP00000004413.3"/>
    <property type="gene ID" value="ENSCPOG00000004901.4"/>
</dbReference>
<name>H0V479_CAVPO</name>
<dbReference type="InParanoid" id="H0V479"/>
<dbReference type="OMA" id="PEPDIAY"/>
<evidence type="ECO:0000259" key="3">
    <source>
        <dbReference type="Pfam" id="PF00135"/>
    </source>
</evidence>
<organism evidence="4 5">
    <name type="scientific">Cavia porcellus</name>
    <name type="common">Guinea pig</name>
    <dbReference type="NCBI Taxonomy" id="10141"/>
    <lineage>
        <taxon>Eukaryota</taxon>
        <taxon>Metazoa</taxon>
        <taxon>Chordata</taxon>
        <taxon>Craniata</taxon>
        <taxon>Vertebrata</taxon>
        <taxon>Euteleostomi</taxon>
        <taxon>Mammalia</taxon>
        <taxon>Eutheria</taxon>
        <taxon>Euarchontoglires</taxon>
        <taxon>Glires</taxon>
        <taxon>Rodentia</taxon>
        <taxon>Hystricomorpha</taxon>
        <taxon>Caviidae</taxon>
        <taxon>Cavia</taxon>
    </lineage>
</organism>
<dbReference type="Pfam" id="PF00135">
    <property type="entry name" value="COesterase"/>
    <property type="match status" value="1"/>
</dbReference>
<dbReference type="PROSITE" id="PS00941">
    <property type="entry name" value="CARBOXYLESTERASE_B_2"/>
    <property type="match status" value="1"/>
</dbReference>
<dbReference type="HOGENOM" id="CLU_006586_13_0_1"/>
<dbReference type="InterPro" id="IPR051093">
    <property type="entry name" value="Neuroligin/BSAL"/>
</dbReference>
<dbReference type="Gene3D" id="3.40.50.1820">
    <property type="entry name" value="alpha/beta hydrolase"/>
    <property type="match status" value="1"/>
</dbReference>
<reference evidence="4" key="2">
    <citation type="submission" date="2025-08" db="UniProtKB">
        <authorList>
            <consortium name="Ensembl"/>
        </authorList>
    </citation>
    <scope>IDENTIFICATION</scope>
    <source>
        <strain evidence="4">2N</strain>
    </source>
</reference>
<evidence type="ECO:0000256" key="1">
    <source>
        <dbReference type="ARBA" id="ARBA00005964"/>
    </source>
</evidence>
<evidence type="ECO:0000313" key="4">
    <source>
        <dbReference type="Ensembl" id="ENSCPOP00000004413.3"/>
    </source>
</evidence>
<keyword evidence="5" id="KW-1185">Reference proteome</keyword>
<dbReference type="EMBL" id="AAKN02026958">
    <property type="status" value="NOT_ANNOTATED_CDS"/>
    <property type="molecule type" value="Genomic_DNA"/>
</dbReference>
<reference evidence="5" key="1">
    <citation type="journal article" date="2011" name="Nature">
        <title>A high-resolution map of human evolutionary constraint using 29 mammals.</title>
        <authorList>
            <person name="Lindblad-Toh K."/>
            <person name="Garber M."/>
            <person name="Zuk O."/>
            <person name="Lin M.F."/>
            <person name="Parker B.J."/>
            <person name="Washietl S."/>
            <person name="Kheradpour P."/>
            <person name="Ernst J."/>
            <person name="Jordan G."/>
            <person name="Mauceli E."/>
            <person name="Ward L.D."/>
            <person name="Lowe C.B."/>
            <person name="Holloway A.K."/>
            <person name="Clamp M."/>
            <person name="Gnerre S."/>
            <person name="Alfoldi J."/>
            <person name="Beal K."/>
            <person name="Chang J."/>
            <person name="Clawson H."/>
            <person name="Cuff J."/>
            <person name="Di Palma F."/>
            <person name="Fitzgerald S."/>
            <person name="Flicek P."/>
            <person name="Guttman M."/>
            <person name="Hubisz M.J."/>
            <person name="Jaffe D.B."/>
            <person name="Jungreis I."/>
            <person name="Kent W.J."/>
            <person name="Kostka D."/>
            <person name="Lara M."/>
            <person name="Martins A.L."/>
            <person name="Massingham T."/>
            <person name="Moltke I."/>
            <person name="Raney B.J."/>
            <person name="Rasmussen M.D."/>
            <person name="Robinson J."/>
            <person name="Stark A."/>
            <person name="Vilella A.J."/>
            <person name="Wen J."/>
            <person name="Xie X."/>
            <person name="Zody M.C."/>
            <person name="Baldwin J."/>
            <person name="Bloom T."/>
            <person name="Chin C.W."/>
            <person name="Heiman D."/>
            <person name="Nicol R."/>
            <person name="Nusbaum C."/>
            <person name="Young S."/>
            <person name="Wilkinson J."/>
            <person name="Worley K.C."/>
            <person name="Kovar C.L."/>
            <person name="Muzny D.M."/>
            <person name="Gibbs R.A."/>
            <person name="Cree A."/>
            <person name="Dihn H.H."/>
            <person name="Fowler G."/>
            <person name="Jhangiani S."/>
            <person name="Joshi V."/>
            <person name="Lee S."/>
            <person name="Lewis L.R."/>
            <person name="Nazareth L.V."/>
            <person name="Okwuonu G."/>
            <person name="Santibanez J."/>
            <person name="Warren W.C."/>
            <person name="Mardis E.R."/>
            <person name="Weinstock G.M."/>
            <person name="Wilson R.K."/>
            <person name="Delehaunty K."/>
            <person name="Dooling D."/>
            <person name="Fronik C."/>
            <person name="Fulton L."/>
            <person name="Fulton B."/>
            <person name="Graves T."/>
            <person name="Minx P."/>
            <person name="Sodergren E."/>
            <person name="Birney E."/>
            <person name="Margulies E.H."/>
            <person name="Herrero J."/>
            <person name="Green E.D."/>
            <person name="Haussler D."/>
            <person name="Siepel A."/>
            <person name="Goldman N."/>
            <person name="Pollard K.S."/>
            <person name="Pedersen J.S."/>
            <person name="Lander E.S."/>
            <person name="Kellis M."/>
        </authorList>
    </citation>
    <scope>NUCLEOTIDE SEQUENCE [LARGE SCALE GENOMIC DNA]</scope>
    <source>
        <strain evidence="5">2N</strain>
    </source>
</reference>
<accession>H0V479</accession>
<feature type="domain" description="Carboxylesterase type B" evidence="3">
    <location>
        <begin position="13"/>
        <end position="83"/>
    </location>
</feature>
<dbReference type="ESTHER" id="cavpo-h0v479">
    <property type="family name" value="Carb_B_Chordata"/>
</dbReference>
<protein>
    <recommendedName>
        <fullName evidence="3">Carboxylesterase type B domain-containing protein</fullName>
    </recommendedName>
</protein>
<dbReference type="GeneTree" id="ENSGT00940000161596"/>
<dbReference type="SUPFAM" id="SSF53474">
    <property type="entry name" value="alpha/beta-Hydrolases"/>
    <property type="match status" value="1"/>
</dbReference>
<dbReference type="eggNOG" id="KOG1516">
    <property type="taxonomic scope" value="Eukaryota"/>
</dbReference>
<dbReference type="STRING" id="10141.ENSCPOP00000004413"/>
<dbReference type="AlphaFoldDB" id="H0V479"/>
<dbReference type="InterPro" id="IPR019819">
    <property type="entry name" value="Carboxylesterase_B_CS"/>
</dbReference>
<dbReference type="InterPro" id="IPR002018">
    <property type="entry name" value="CarbesteraseB"/>
</dbReference>
<dbReference type="Proteomes" id="UP000005447">
    <property type="component" value="Unassembled WGS sequence"/>
</dbReference>
<evidence type="ECO:0000313" key="5">
    <source>
        <dbReference type="Proteomes" id="UP000005447"/>
    </source>
</evidence>
<evidence type="ECO:0000256" key="2">
    <source>
        <dbReference type="ARBA" id="ARBA00022729"/>
    </source>
</evidence>
<dbReference type="Bgee" id="ENSCPOG00000004901">
    <property type="expression patterns" value="Expressed in adult mammalian kidney and 2 other cell types or tissues"/>
</dbReference>
<proteinExistence type="inferred from homology"/>
<dbReference type="VEuPathDB" id="HostDB:ENSCPOG00000004901"/>
<sequence>MLVNQRILKVHYPKLEVSEDCLYLNIYAPAHADVGSNLPVMVWFPGGGFENGSASIFDGSALAAYENVLVVTIQYRLGIFGFFK</sequence>
<keyword evidence="2" id="KW-0732">Signal</keyword>
<comment type="similarity">
    <text evidence="1">Belongs to the type-B carboxylesterase/lipase family.</text>
</comment>
<reference evidence="4" key="3">
    <citation type="submission" date="2025-09" db="UniProtKB">
        <authorList>
            <consortium name="Ensembl"/>
        </authorList>
    </citation>
    <scope>IDENTIFICATION</scope>
    <source>
        <strain evidence="4">2N</strain>
    </source>
</reference>
<dbReference type="PANTHER" id="PTHR43903">
    <property type="entry name" value="NEUROLIGIN"/>
    <property type="match status" value="1"/>
</dbReference>
<dbReference type="InterPro" id="IPR029058">
    <property type="entry name" value="AB_hydrolase_fold"/>
</dbReference>